<dbReference type="EMBL" id="NESP01000001">
    <property type="protein sequence ID" value="PUE60780.1"/>
    <property type="molecule type" value="Genomic_DNA"/>
</dbReference>
<evidence type="ECO:0000313" key="7">
    <source>
        <dbReference type="EMBL" id="PUE60780.1"/>
    </source>
</evidence>
<proteinExistence type="predicted"/>
<keyword evidence="8" id="KW-1185">Reference proteome</keyword>
<evidence type="ECO:0000256" key="3">
    <source>
        <dbReference type="ARBA" id="ARBA00022692"/>
    </source>
</evidence>
<comment type="caution">
    <text evidence="7">The sequence shown here is derived from an EMBL/GenBank/DDBJ whole genome shotgun (WGS) entry which is preliminary data.</text>
</comment>
<dbReference type="InterPro" id="IPR052363">
    <property type="entry name" value="LPS_export_LptC"/>
</dbReference>
<feature type="transmembrane region" description="Helical" evidence="6">
    <location>
        <begin position="12"/>
        <end position="32"/>
    </location>
</feature>
<evidence type="ECO:0000256" key="5">
    <source>
        <dbReference type="ARBA" id="ARBA00023136"/>
    </source>
</evidence>
<dbReference type="Proteomes" id="UP000251341">
    <property type="component" value="Unassembled WGS sequence"/>
</dbReference>
<dbReference type="InterPro" id="IPR026265">
    <property type="entry name" value="LptC"/>
</dbReference>
<keyword evidence="5 6" id="KW-0472">Membrane</keyword>
<dbReference type="AlphaFoldDB" id="A0A315ESB4"/>
<reference evidence="7 8" key="1">
    <citation type="submission" date="2017-04" db="EMBL/GenBank/DDBJ databases">
        <title>Unexpected and diverse lifestyles within the genus Limnohabitans.</title>
        <authorList>
            <person name="Kasalicky V."/>
            <person name="Mehrshad M."/>
            <person name="Andrei S.-A."/>
            <person name="Salcher M."/>
            <person name="Kratochvilova H."/>
            <person name="Simek K."/>
            <person name="Ghai R."/>
        </authorList>
    </citation>
    <scope>NUCLEOTIDE SEQUENCE [LARGE SCALE GENOMIC DNA]</scope>
    <source>
        <strain evidence="7 8">MWH-C5</strain>
    </source>
</reference>
<organism evidence="7 8">
    <name type="scientific">Limnohabitans curvus</name>
    <dbReference type="NCBI Taxonomy" id="323423"/>
    <lineage>
        <taxon>Bacteria</taxon>
        <taxon>Pseudomonadati</taxon>
        <taxon>Pseudomonadota</taxon>
        <taxon>Betaproteobacteria</taxon>
        <taxon>Burkholderiales</taxon>
        <taxon>Comamonadaceae</taxon>
        <taxon>Limnohabitans</taxon>
    </lineage>
</organism>
<dbReference type="GO" id="GO:0015221">
    <property type="term" value="F:lipopolysaccharide transmembrane transporter activity"/>
    <property type="evidence" value="ECO:0007669"/>
    <property type="project" value="InterPro"/>
</dbReference>
<keyword evidence="3 6" id="KW-0812">Transmembrane</keyword>
<dbReference type="Pfam" id="PF06835">
    <property type="entry name" value="LptC"/>
    <property type="match status" value="1"/>
</dbReference>
<dbReference type="GO" id="GO:0017089">
    <property type="term" value="F:glycolipid transfer activity"/>
    <property type="evidence" value="ECO:0007669"/>
    <property type="project" value="TreeGrafter"/>
</dbReference>
<gene>
    <name evidence="7" type="ORF">B9Z44_07330</name>
</gene>
<evidence type="ECO:0000256" key="1">
    <source>
        <dbReference type="ARBA" id="ARBA00022475"/>
    </source>
</evidence>
<dbReference type="Gene3D" id="2.60.450.10">
    <property type="entry name" value="Lipopolysaccharide (LPS) transport protein A like domain"/>
    <property type="match status" value="1"/>
</dbReference>
<dbReference type="PANTHER" id="PTHR37481">
    <property type="entry name" value="LIPOPOLYSACCHARIDE EXPORT SYSTEM PROTEIN LPTC"/>
    <property type="match status" value="1"/>
</dbReference>
<dbReference type="GO" id="GO:0005886">
    <property type="term" value="C:plasma membrane"/>
    <property type="evidence" value="ECO:0007669"/>
    <property type="project" value="InterPro"/>
</dbReference>
<dbReference type="NCBIfam" id="TIGR04409">
    <property type="entry name" value="LptC_YrbK"/>
    <property type="match status" value="1"/>
</dbReference>
<evidence type="ECO:0000256" key="2">
    <source>
        <dbReference type="ARBA" id="ARBA00022519"/>
    </source>
</evidence>
<keyword evidence="4 6" id="KW-1133">Transmembrane helix</keyword>
<sequence>MVLRVRRVWDRLAVYLPLLLMGVMAMTTYWLVRNTPTMSEPELEAAPRHVPDYFMRDFSVKVFGEDGKLKSEMVGIEGRHYPDTDTLEIDQPRIRILGAEGRITTAVAARGLINADGSEAQLFDKAVVIREASTSAQGVVTPRSELQSDFLHLFANTEQVRSHLPVVLVRGAGDRFTADGMDYDNLDRLMQLTGRVRGTLQPPKDKK</sequence>
<keyword evidence="2" id="KW-0997">Cell inner membrane</keyword>
<evidence type="ECO:0000256" key="4">
    <source>
        <dbReference type="ARBA" id="ARBA00022989"/>
    </source>
</evidence>
<dbReference type="PANTHER" id="PTHR37481:SF1">
    <property type="entry name" value="LIPOPOLYSACCHARIDE EXPORT SYSTEM PROTEIN LPTC"/>
    <property type="match status" value="1"/>
</dbReference>
<accession>A0A315ESB4</accession>
<protein>
    <submittedName>
        <fullName evidence="7">LPS export ABC transporter periplasmic protein LptC</fullName>
    </submittedName>
</protein>
<dbReference type="GO" id="GO:0030288">
    <property type="term" value="C:outer membrane-bounded periplasmic space"/>
    <property type="evidence" value="ECO:0007669"/>
    <property type="project" value="TreeGrafter"/>
</dbReference>
<dbReference type="InterPro" id="IPR010664">
    <property type="entry name" value="LipoPS_assembly_LptC-rel"/>
</dbReference>
<evidence type="ECO:0000256" key="6">
    <source>
        <dbReference type="SAM" id="Phobius"/>
    </source>
</evidence>
<name>A0A315ESB4_9BURK</name>
<evidence type="ECO:0000313" key="8">
    <source>
        <dbReference type="Proteomes" id="UP000251341"/>
    </source>
</evidence>
<keyword evidence="1" id="KW-1003">Cell membrane</keyword>